<name>T2GDQ2_MEGG1</name>
<dbReference type="PATRIC" id="fig|1121448.10.peg.2658"/>
<dbReference type="EMBL" id="CP006585">
    <property type="protein sequence ID" value="AGW14433.1"/>
    <property type="molecule type" value="Genomic_DNA"/>
</dbReference>
<keyword evidence="3" id="KW-1185">Reference proteome</keyword>
<dbReference type="Proteomes" id="UP000016587">
    <property type="component" value="Chromosome"/>
</dbReference>
<dbReference type="STRING" id="1121448.DGI_2702"/>
<evidence type="ECO:0000259" key="1">
    <source>
        <dbReference type="Pfam" id="PF13524"/>
    </source>
</evidence>
<sequence length="506" mass="55689">MPRLQRPHRLRILDELGAPRTLLDTPDQFTFLRGHGRALCLLGLGPDPAAALQALPEHWRQAPATSTVVESPDFSAQMPPSWQDSLPAHWRCIPPEAIDPHADLQVYTPAARLFPSFWGPLLARISLARQPAARAARAAVPAVSLPGGDGDLLHRELEDAARRLGFAVTPQAASARELLRHCRPALVLSVNGRGLDPWGEDFHLLRAAGVPVAIWCVDTPWHVLARCKAAWWKQAALFVTDHTFIDDLRRRGAQQVQHLPLAGWPEGFLPHGEHHAELAGAGLFVGRTAFPNRDAFFAGQRLPDELLATAQAMLDVGERPDLWWWMDRLQIQDRWPGTAVRQAGLGAAHAGLAWRVRCLHAALEAGPLAVAGDADWAALLPAAAGLRLLPPVDYYGPLAAMYRDAAWVLNATNLLLPAGCTQRHFDVWLAGGLLLTDAHAGLSIFPERLVRPITFRTAREIPALIKRLQATPREADALRQAWQDELCARHRYTHRLETVVQACLAS</sequence>
<evidence type="ECO:0000313" key="2">
    <source>
        <dbReference type="EMBL" id="AGW14433.1"/>
    </source>
</evidence>
<protein>
    <recommendedName>
        <fullName evidence="1">Spore protein YkvP/CgeB glycosyl transferase-like domain-containing protein</fullName>
    </recommendedName>
</protein>
<accession>T2GDQ2</accession>
<evidence type="ECO:0000313" key="3">
    <source>
        <dbReference type="Proteomes" id="UP000016587"/>
    </source>
</evidence>
<organism evidence="2 3">
    <name type="scientific">Megalodesulfovibrio gigas (strain ATCC 19364 / DSM 1382 / NCIMB 9332 / VKM B-1759)</name>
    <name type="common">Desulfovibrio gigas</name>
    <dbReference type="NCBI Taxonomy" id="1121448"/>
    <lineage>
        <taxon>Bacteria</taxon>
        <taxon>Pseudomonadati</taxon>
        <taxon>Thermodesulfobacteriota</taxon>
        <taxon>Desulfovibrionia</taxon>
        <taxon>Desulfovibrionales</taxon>
        <taxon>Desulfovibrionaceae</taxon>
        <taxon>Megalodesulfovibrio</taxon>
    </lineage>
</organism>
<dbReference type="Pfam" id="PF13524">
    <property type="entry name" value="Glyco_trans_1_2"/>
    <property type="match status" value="1"/>
</dbReference>
<dbReference type="AlphaFoldDB" id="T2GDQ2"/>
<proteinExistence type="predicted"/>
<dbReference type="eggNOG" id="COG4641">
    <property type="taxonomic scope" value="Bacteria"/>
</dbReference>
<dbReference type="RefSeq" id="WP_021761451.1">
    <property type="nucleotide sequence ID" value="NC_022444.1"/>
</dbReference>
<dbReference type="HOGENOM" id="CLU_033615_1_0_7"/>
<reference evidence="2 3" key="1">
    <citation type="journal article" date="2013" name="J. Bacteriol.">
        <title>Roles of HynAB and Ech, the only two hydrogenases found in the model sulfate reducer Desulfovibrio gigas.</title>
        <authorList>
            <person name="Morais-Silva F.O."/>
            <person name="Santos C.I."/>
            <person name="Rodrigues R."/>
            <person name="Pereira I.A."/>
            <person name="Rodrigues-Pousada C."/>
        </authorList>
    </citation>
    <scope>NUCLEOTIDE SEQUENCE [LARGE SCALE GENOMIC DNA]</scope>
    <source>
        <strain evidence="3">ATCC 19364 / DSM 1382 / NCIMB 9332 / VKM B-1759</strain>
    </source>
</reference>
<dbReference type="InterPro" id="IPR055259">
    <property type="entry name" value="YkvP/CgeB_Glyco_trans-like"/>
</dbReference>
<reference evidence="3" key="2">
    <citation type="submission" date="2013-07" db="EMBL/GenBank/DDBJ databases">
        <authorList>
            <person name="Morais-Silva F.O."/>
            <person name="Rezende A.M."/>
            <person name="Pimentel C."/>
            <person name="Resende D.M."/>
            <person name="Santos C.I."/>
            <person name="Clemente C."/>
            <person name="de Oliveira L.M."/>
            <person name="da Silva S.M."/>
            <person name="Costa D.A."/>
            <person name="Varela-Raposo A."/>
            <person name="Horacio E.C.A."/>
            <person name="Matos M."/>
            <person name="Flores O."/>
            <person name="Ruiz J.C."/>
            <person name="Rodrigues-Pousada C."/>
        </authorList>
    </citation>
    <scope>NUCLEOTIDE SEQUENCE [LARGE SCALE GENOMIC DNA]</scope>
    <source>
        <strain evidence="3">ATCC 19364 / DSM 1382 / NCIMB 9332 / VKM B-1759</strain>
    </source>
</reference>
<dbReference type="KEGG" id="dgg:DGI_2702"/>
<feature type="domain" description="Spore protein YkvP/CgeB glycosyl transferase-like" evidence="1">
    <location>
        <begin position="358"/>
        <end position="500"/>
    </location>
</feature>
<gene>
    <name evidence="2" type="ORF">DGI_2702</name>
</gene>